<organism evidence="1 3">
    <name type="scientific">Medicago truncatula</name>
    <name type="common">Barrel medic</name>
    <name type="synonym">Medicago tribuloides</name>
    <dbReference type="NCBI Taxonomy" id="3880"/>
    <lineage>
        <taxon>Eukaryota</taxon>
        <taxon>Viridiplantae</taxon>
        <taxon>Streptophyta</taxon>
        <taxon>Embryophyta</taxon>
        <taxon>Tracheophyta</taxon>
        <taxon>Spermatophyta</taxon>
        <taxon>Magnoliopsida</taxon>
        <taxon>eudicotyledons</taxon>
        <taxon>Gunneridae</taxon>
        <taxon>Pentapetalae</taxon>
        <taxon>rosids</taxon>
        <taxon>fabids</taxon>
        <taxon>Fabales</taxon>
        <taxon>Fabaceae</taxon>
        <taxon>Papilionoideae</taxon>
        <taxon>50 kb inversion clade</taxon>
        <taxon>NPAAA clade</taxon>
        <taxon>Hologalegina</taxon>
        <taxon>IRL clade</taxon>
        <taxon>Trifolieae</taxon>
        <taxon>Medicago</taxon>
    </lineage>
</organism>
<name>G7IN07_MEDTR</name>
<dbReference type="EMBL" id="CM001218">
    <property type="protein sequence ID" value="AES65210.2"/>
    <property type="molecule type" value="Genomic_DNA"/>
</dbReference>
<reference evidence="2" key="3">
    <citation type="submission" date="2015-04" db="UniProtKB">
        <authorList>
            <consortium name="EnsemblPlants"/>
        </authorList>
    </citation>
    <scope>IDENTIFICATION</scope>
    <source>
        <strain evidence="2">cv. Jemalong A17</strain>
    </source>
</reference>
<dbReference type="AlphaFoldDB" id="G7IN07"/>
<dbReference type="EnsemblPlants" id="AES65210">
    <property type="protein sequence ID" value="AES65210"/>
    <property type="gene ID" value="MTR_2g036700"/>
</dbReference>
<dbReference type="PaxDb" id="3880-AES65210"/>
<dbReference type="HOGENOM" id="CLU_2674774_0_0_1"/>
<evidence type="ECO:0000313" key="1">
    <source>
        <dbReference type="EMBL" id="AES65210.2"/>
    </source>
</evidence>
<evidence type="ECO:0000313" key="2">
    <source>
        <dbReference type="EnsemblPlants" id="AES65210"/>
    </source>
</evidence>
<keyword evidence="3" id="KW-1185">Reference proteome</keyword>
<proteinExistence type="predicted"/>
<reference evidence="1 3" key="2">
    <citation type="journal article" date="2014" name="BMC Genomics">
        <title>An improved genome release (version Mt4.0) for the model legume Medicago truncatula.</title>
        <authorList>
            <person name="Tang H."/>
            <person name="Krishnakumar V."/>
            <person name="Bidwell S."/>
            <person name="Rosen B."/>
            <person name="Chan A."/>
            <person name="Zhou S."/>
            <person name="Gentzbittel L."/>
            <person name="Childs K.L."/>
            <person name="Yandell M."/>
            <person name="Gundlach H."/>
            <person name="Mayer K.F."/>
            <person name="Schwartz D.C."/>
            <person name="Town C.D."/>
        </authorList>
    </citation>
    <scope>GENOME REANNOTATION</scope>
    <source>
        <strain evidence="2 3">cv. Jemalong A17</strain>
    </source>
</reference>
<protein>
    <submittedName>
        <fullName evidence="1 2">Uncharacterized protein</fullName>
    </submittedName>
</protein>
<accession>G7IN07</accession>
<dbReference type="Proteomes" id="UP000002051">
    <property type="component" value="Chromosome 2"/>
</dbReference>
<evidence type="ECO:0000313" key="3">
    <source>
        <dbReference type="Proteomes" id="UP000002051"/>
    </source>
</evidence>
<sequence length="75" mass="8838">MRKMIECNEICGTTIVLPLKLNKFKPAKQQLSSIHPEVLLFLSKQHVLGRIIYICYHIKFPRIRGIITYRMRSIP</sequence>
<reference evidence="1 3" key="1">
    <citation type="journal article" date="2011" name="Nature">
        <title>The Medicago genome provides insight into the evolution of rhizobial symbioses.</title>
        <authorList>
            <person name="Young N.D."/>
            <person name="Debelle F."/>
            <person name="Oldroyd G.E."/>
            <person name="Geurts R."/>
            <person name="Cannon S.B."/>
            <person name="Udvardi M.K."/>
            <person name="Benedito V.A."/>
            <person name="Mayer K.F."/>
            <person name="Gouzy J."/>
            <person name="Schoof H."/>
            <person name="Van de Peer Y."/>
            <person name="Proost S."/>
            <person name="Cook D.R."/>
            <person name="Meyers B.C."/>
            <person name="Spannagl M."/>
            <person name="Cheung F."/>
            <person name="De Mita S."/>
            <person name="Krishnakumar V."/>
            <person name="Gundlach H."/>
            <person name="Zhou S."/>
            <person name="Mudge J."/>
            <person name="Bharti A.K."/>
            <person name="Murray J.D."/>
            <person name="Naoumkina M.A."/>
            <person name="Rosen B."/>
            <person name="Silverstein K.A."/>
            <person name="Tang H."/>
            <person name="Rombauts S."/>
            <person name="Zhao P.X."/>
            <person name="Zhou P."/>
            <person name="Barbe V."/>
            <person name="Bardou P."/>
            <person name="Bechner M."/>
            <person name="Bellec A."/>
            <person name="Berger A."/>
            <person name="Berges H."/>
            <person name="Bidwell S."/>
            <person name="Bisseling T."/>
            <person name="Choisne N."/>
            <person name="Couloux A."/>
            <person name="Denny R."/>
            <person name="Deshpande S."/>
            <person name="Dai X."/>
            <person name="Doyle J.J."/>
            <person name="Dudez A.M."/>
            <person name="Farmer A.D."/>
            <person name="Fouteau S."/>
            <person name="Franken C."/>
            <person name="Gibelin C."/>
            <person name="Gish J."/>
            <person name="Goldstein S."/>
            <person name="Gonzalez A.J."/>
            <person name="Green P.J."/>
            <person name="Hallab A."/>
            <person name="Hartog M."/>
            <person name="Hua A."/>
            <person name="Humphray S.J."/>
            <person name="Jeong D.H."/>
            <person name="Jing Y."/>
            <person name="Jocker A."/>
            <person name="Kenton S.M."/>
            <person name="Kim D.J."/>
            <person name="Klee K."/>
            <person name="Lai H."/>
            <person name="Lang C."/>
            <person name="Lin S."/>
            <person name="Macmil S.L."/>
            <person name="Magdelenat G."/>
            <person name="Matthews L."/>
            <person name="McCorrison J."/>
            <person name="Monaghan E.L."/>
            <person name="Mun J.H."/>
            <person name="Najar F.Z."/>
            <person name="Nicholson C."/>
            <person name="Noirot C."/>
            <person name="O'Bleness M."/>
            <person name="Paule C.R."/>
            <person name="Poulain J."/>
            <person name="Prion F."/>
            <person name="Qin B."/>
            <person name="Qu C."/>
            <person name="Retzel E.F."/>
            <person name="Riddle C."/>
            <person name="Sallet E."/>
            <person name="Samain S."/>
            <person name="Samson N."/>
            <person name="Sanders I."/>
            <person name="Saurat O."/>
            <person name="Scarpelli C."/>
            <person name="Schiex T."/>
            <person name="Segurens B."/>
            <person name="Severin A.J."/>
            <person name="Sherrier D.J."/>
            <person name="Shi R."/>
            <person name="Sims S."/>
            <person name="Singer S.R."/>
            <person name="Sinharoy S."/>
            <person name="Sterck L."/>
            <person name="Viollet A."/>
            <person name="Wang B.B."/>
            <person name="Wang K."/>
            <person name="Wang M."/>
            <person name="Wang X."/>
            <person name="Warfsmann J."/>
            <person name="Weissenbach J."/>
            <person name="White D.D."/>
            <person name="White J.D."/>
            <person name="Wiley G.B."/>
            <person name="Wincker P."/>
            <person name="Xing Y."/>
            <person name="Yang L."/>
            <person name="Yao Z."/>
            <person name="Ying F."/>
            <person name="Zhai J."/>
            <person name="Zhou L."/>
            <person name="Zuber A."/>
            <person name="Denarie J."/>
            <person name="Dixon R.A."/>
            <person name="May G.D."/>
            <person name="Schwartz D.C."/>
            <person name="Rogers J."/>
            <person name="Quetier F."/>
            <person name="Town C.D."/>
            <person name="Roe B.A."/>
        </authorList>
    </citation>
    <scope>NUCLEOTIDE SEQUENCE [LARGE SCALE GENOMIC DNA]</scope>
    <source>
        <strain evidence="1">A17</strain>
        <strain evidence="2 3">cv. Jemalong A17</strain>
    </source>
</reference>
<accession>A0A0C3V1H0</accession>
<gene>
    <name evidence="1" type="ordered locus">MTR_2g036700</name>
</gene>